<feature type="coiled-coil region" evidence="1">
    <location>
        <begin position="482"/>
        <end position="509"/>
    </location>
</feature>
<evidence type="ECO:0000256" key="2">
    <source>
        <dbReference type="SAM" id="MobiDB-lite"/>
    </source>
</evidence>
<feature type="compositionally biased region" description="Basic residues" evidence="2">
    <location>
        <begin position="64"/>
        <end position="82"/>
    </location>
</feature>
<evidence type="ECO:0000313" key="3">
    <source>
        <dbReference type="EMBL" id="OAD62443.1"/>
    </source>
</evidence>
<dbReference type="GO" id="GO:0060271">
    <property type="term" value="P:cilium assembly"/>
    <property type="evidence" value="ECO:0007669"/>
    <property type="project" value="InterPro"/>
</dbReference>
<feature type="compositionally biased region" description="Basic and acidic residues" evidence="2">
    <location>
        <begin position="100"/>
        <end position="119"/>
    </location>
</feature>
<feature type="coiled-coil region" evidence="1">
    <location>
        <begin position="616"/>
        <end position="643"/>
    </location>
</feature>
<dbReference type="GO" id="GO:0045202">
    <property type="term" value="C:synapse"/>
    <property type="evidence" value="ECO:0007669"/>
    <property type="project" value="GOC"/>
</dbReference>
<dbReference type="GO" id="GO:0097539">
    <property type="term" value="C:ciliary transition fiber"/>
    <property type="evidence" value="ECO:0007669"/>
    <property type="project" value="TreeGrafter"/>
</dbReference>
<dbReference type="EMBL" id="KQ759870">
    <property type="protein sequence ID" value="OAD62443.1"/>
    <property type="molecule type" value="Genomic_DNA"/>
</dbReference>
<keyword evidence="1" id="KW-0175">Coiled coil</keyword>
<dbReference type="OrthoDB" id="6622877at2759"/>
<feature type="coiled-coil region" evidence="1">
    <location>
        <begin position="159"/>
        <end position="256"/>
    </location>
</feature>
<organism evidence="3 4">
    <name type="scientific">Eufriesea mexicana</name>
    <dbReference type="NCBI Taxonomy" id="516756"/>
    <lineage>
        <taxon>Eukaryota</taxon>
        <taxon>Metazoa</taxon>
        <taxon>Ecdysozoa</taxon>
        <taxon>Arthropoda</taxon>
        <taxon>Hexapoda</taxon>
        <taxon>Insecta</taxon>
        <taxon>Pterygota</taxon>
        <taxon>Neoptera</taxon>
        <taxon>Endopterygota</taxon>
        <taxon>Hymenoptera</taxon>
        <taxon>Apocrita</taxon>
        <taxon>Aculeata</taxon>
        <taxon>Apoidea</taxon>
        <taxon>Anthophila</taxon>
        <taxon>Apidae</taxon>
        <taxon>Eufriesea</taxon>
    </lineage>
</organism>
<proteinExistence type="predicted"/>
<dbReference type="InterPro" id="IPR033545">
    <property type="entry name" value="CEP89"/>
</dbReference>
<protein>
    <submittedName>
        <fullName evidence="3">Centrosomal protein of 89 kDa</fullName>
    </submittedName>
</protein>
<dbReference type="GO" id="GO:0007268">
    <property type="term" value="P:chemical synaptic transmission"/>
    <property type="evidence" value="ECO:0007669"/>
    <property type="project" value="InterPro"/>
</dbReference>
<feature type="coiled-coil region" evidence="1">
    <location>
        <begin position="286"/>
        <end position="362"/>
    </location>
</feature>
<name>A0A310SVL5_9HYME</name>
<dbReference type="PANTHER" id="PTHR36170:SF1">
    <property type="entry name" value="CENTROSOMAL PROTEIN OF 89 KDA"/>
    <property type="match status" value="1"/>
</dbReference>
<dbReference type="GO" id="GO:0007005">
    <property type="term" value="P:mitochondrion organization"/>
    <property type="evidence" value="ECO:0007669"/>
    <property type="project" value="InterPro"/>
</dbReference>
<accession>A0A310SVL5</accession>
<sequence>MILSIMDQLRDRNGNFASTTATIYPRWHAFRFYPHREVGLKQRHSCSRTTGTKSSQDTTCTPIYRRRRISKTKHTPKSHSLHKYSSDYMTDNDINDHEDEMASRNRSKRYEYERSRKLNVENNPQKQSFDEGDADSGIISSRTRDKHVSRDTLKVVNEYHKLERRYKSVQEECQKLSDILQQRESEYKRVCSHYEALLQMVQELEEAKVNLIKHNQKLETEKVQSNEDITLLKTIVYQLNSELERYQDKLGEQKHENISAHAETNEKRYDSRNWGGINFHALGPLLNAYEENLSEKQELLQMYEQEMADFSSRCKEILTENEIMHKEVEELKSECDRYAKEIKKLVENTASLKKQNDILKKETTDVKRETNDIRSSYELKMEVILKCNETLKKEHTITVSELSNLRGKYEVLSKEFEKLKSKEEQTVPTVVHTSAIEECKTLLDELKYQYESEKRNLCNHIKRIEENQPENEKQLIMVIAERNHLKGLVDNLETSLKQTQRRVEHMQTLVYSTRVSRNSLKEKLSKVTVYCEELFSEYERIVAEREKLLTFLRKTEKDNANMDRLGRSITSRVEGLKSQLEIVRKGTKQQVDSVEKRIKSQEVHVRRMKHDYQCKIHQLNGVIKEQKDVIEKLQKERHSGQDNSAK</sequence>
<dbReference type="PANTHER" id="PTHR36170">
    <property type="entry name" value="CENTROSOMAL PROTEIN OF 89 KDA"/>
    <property type="match status" value="1"/>
</dbReference>
<keyword evidence="4" id="KW-1185">Reference proteome</keyword>
<dbReference type="GO" id="GO:0005814">
    <property type="term" value="C:centriole"/>
    <property type="evidence" value="ECO:0007669"/>
    <property type="project" value="InterPro"/>
</dbReference>
<feature type="coiled-coil region" evidence="1">
    <location>
        <begin position="402"/>
        <end position="456"/>
    </location>
</feature>
<dbReference type="AlphaFoldDB" id="A0A310SVL5"/>
<feature type="region of interest" description="Disordered" evidence="2">
    <location>
        <begin position="43"/>
        <end position="145"/>
    </location>
</feature>
<evidence type="ECO:0000313" key="4">
    <source>
        <dbReference type="Proteomes" id="UP000250275"/>
    </source>
</evidence>
<reference evidence="3 4" key="1">
    <citation type="submission" date="2015-07" db="EMBL/GenBank/DDBJ databases">
        <title>The genome of Eufriesea mexicana.</title>
        <authorList>
            <person name="Pan H."/>
            <person name="Kapheim K."/>
        </authorList>
    </citation>
    <scope>NUCLEOTIDE SEQUENCE [LARGE SCALE GENOMIC DNA]</scope>
    <source>
        <strain evidence="3">0111107269</strain>
        <tissue evidence="3">Whole body</tissue>
    </source>
</reference>
<gene>
    <name evidence="3" type="ORF">WN48_07314</name>
</gene>
<feature type="compositionally biased region" description="Polar residues" evidence="2">
    <location>
        <begin position="47"/>
        <end position="61"/>
    </location>
</feature>
<dbReference type="Proteomes" id="UP000250275">
    <property type="component" value="Unassembled WGS sequence"/>
</dbReference>
<evidence type="ECO:0000256" key="1">
    <source>
        <dbReference type="SAM" id="Coils"/>
    </source>
</evidence>